<name>A0A7Z0WMG5_9PSEU</name>
<evidence type="ECO:0000256" key="1">
    <source>
        <dbReference type="SAM" id="Phobius"/>
    </source>
</evidence>
<dbReference type="AlphaFoldDB" id="A0A7Z0WMG5"/>
<comment type="caution">
    <text evidence="2">The sequence shown here is derived from an EMBL/GenBank/DDBJ whole genome shotgun (WGS) entry which is preliminary data.</text>
</comment>
<organism evidence="2 3">
    <name type="scientific">Actinophytocola xinjiangensis</name>
    <dbReference type="NCBI Taxonomy" id="485602"/>
    <lineage>
        <taxon>Bacteria</taxon>
        <taxon>Bacillati</taxon>
        <taxon>Actinomycetota</taxon>
        <taxon>Actinomycetes</taxon>
        <taxon>Pseudonocardiales</taxon>
        <taxon>Pseudonocardiaceae</taxon>
    </lineage>
</organism>
<dbReference type="Proteomes" id="UP000185696">
    <property type="component" value="Unassembled WGS sequence"/>
</dbReference>
<dbReference type="EMBL" id="MSIF01000006">
    <property type="protein sequence ID" value="OLF10507.1"/>
    <property type="molecule type" value="Genomic_DNA"/>
</dbReference>
<dbReference type="PANTHER" id="PTHR42305">
    <property type="entry name" value="MEMBRANE PROTEIN RV1733C-RELATED"/>
    <property type="match status" value="1"/>
</dbReference>
<proteinExistence type="predicted"/>
<reference evidence="2 3" key="1">
    <citation type="submission" date="2016-12" db="EMBL/GenBank/DDBJ databases">
        <title>The draft genome sequence of Actinophytocola xinjiangensis.</title>
        <authorList>
            <person name="Wang W."/>
            <person name="Yuan L."/>
        </authorList>
    </citation>
    <scope>NUCLEOTIDE SEQUENCE [LARGE SCALE GENOMIC DNA]</scope>
    <source>
        <strain evidence="2 3">CGMCC 4.4663</strain>
    </source>
</reference>
<feature type="transmembrane region" description="Helical" evidence="1">
    <location>
        <begin position="125"/>
        <end position="152"/>
    </location>
</feature>
<evidence type="ECO:0008006" key="4">
    <source>
        <dbReference type="Google" id="ProtNLM"/>
    </source>
</evidence>
<dbReference type="InterPro" id="IPR039708">
    <property type="entry name" value="MT1774/Rv1733c-like"/>
</dbReference>
<evidence type="ECO:0000313" key="2">
    <source>
        <dbReference type="EMBL" id="OLF10507.1"/>
    </source>
</evidence>
<keyword evidence="1" id="KW-0812">Transmembrane</keyword>
<sequence>MARPQDRMRTAIRVAAVVLALLVVPVMAGLGSVVHDNLVAKGEQQTRTWHRVVAVSTEDTLGVGPYQSEPLGSGVWVTARWRDTDGTIHTGQAPVDRGTRAGDKVVVWLDEQNSPVVGPINGEQALVAGVFVAVTGWLSATGLVALVGLAAVRLLDRGCLRAWQEEWERVEPKWRNQFR</sequence>
<evidence type="ECO:0000313" key="3">
    <source>
        <dbReference type="Proteomes" id="UP000185696"/>
    </source>
</evidence>
<dbReference type="RefSeq" id="WP_075133496.1">
    <property type="nucleotide sequence ID" value="NZ_MSIF01000006.1"/>
</dbReference>
<gene>
    <name evidence="2" type="ORF">BLA60_15070</name>
</gene>
<protein>
    <recommendedName>
        <fullName evidence="4">Integral membrane protein</fullName>
    </recommendedName>
</protein>
<keyword evidence="1" id="KW-0472">Membrane</keyword>
<dbReference type="PANTHER" id="PTHR42305:SF1">
    <property type="entry name" value="MEMBRANE PROTEIN RV1733C-RELATED"/>
    <property type="match status" value="1"/>
</dbReference>
<keyword evidence="1" id="KW-1133">Transmembrane helix</keyword>
<accession>A0A7Z0WMG5</accession>
<keyword evidence="3" id="KW-1185">Reference proteome</keyword>